<dbReference type="InterPro" id="IPR050832">
    <property type="entry name" value="Bact_Acetyltransf"/>
</dbReference>
<dbReference type="Gene3D" id="3.40.630.30">
    <property type="match status" value="1"/>
</dbReference>
<keyword evidence="4" id="KW-0378">Hydrolase</keyword>
<dbReference type="GO" id="GO:0016747">
    <property type="term" value="F:acyltransferase activity, transferring groups other than amino-acyl groups"/>
    <property type="evidence" value="ECO:0007669"/>
    <property type="project" value="InterPro"/>
</dbReference>
<keyword evidence="2" id="KW-0012">Acyltransferase</keyword>
<dbReference type="EMBL" id="LR589062">
    <property type="protein sequence ID" value="VTO94736.1"/>
    <property type="molecule type" value="Genomic_DNA"/>
</dbReference>
<dbReference type="PROSITE" id="PS51186">
    <property type="entry name" value="GNAT"/>
    <property type="match status" value="1"/>
</dbReference>
<evidence type="ECO:0000256" key="1">
    <source>
        <dbReference type="ARBA" id="ARBA00022679"/>
    </source>
</evidence>
<dbReference type="Pfam" id="PF00583">
    <property type="entry name" value="Acetyltransf_1"/>
    <property type="match status" value="1"/>
</dbReference>
<evidence type="ECO:0000259" key="3">
    <source>
        <dbReference type="PROSITE" id="PS51186"/>
    </source>
</evidence>
<organism evidence="4">
    <name type="scientific">Mycobacterium riyadhense</name>
    <dbReference type="NCBI Taxonomy" id="486698"/>
    <lineage>
        <taxon>Bacteria</taxon>
        <taxon>Bacillati</taxon>
        <taxon>Actinomycetota</taxon>
        <taxon>Actinomycetes</taxon>
        <taxon>Mycobacteriales</taxon>
        <taxon>Mycobacteriaceae</taxon>
        <taxon>Mycobacterium</taxon>
    </lineage>
</organism>
<evidence type="ECO:0000313" key="4">
    <source>
        <dbReference type="EMBL" id="VTO94736.1"/>
    </source>
</evidence>
<name>A0A653EB97_9MYCO</name>
<reference evidence="4" key="1">
    <citation type="submission" date="2019-05" db="EMBL/GenBank/DDBJ databases">
        <authorList>
            <person name="Naeem R."/>
            <person name="Antony C."/>
            <person name="Guan Q."/>
        </authorList>
    </citation>
    <scope>NUCLEOTIDE SEQUENCE</scope>
    <source>
        <strain evidence="4">2</strain>
    </source>
</reference>
<proteinExistence type="predicted"/>
<dbReference type="GO" id="GO:0008233">
    <property type="term" value="F:peptidase activity"/>
    <property type="evidence" value="ECO:0007669"/>
    <property type="project" value="UniProtKB-KW"/>
</dbReference>
<dbReference type="PANTHER" id="PTHR43877">
    <property type="entry name" value="AMINOALKYLPHOSPHONATE N-ACETYLTRANSFERASE-RELATED-RELATED"/>
    <property type="match status" value="1"/>
</dbReference>
<dbReference type="CDD" id="cd04301">
    <property type="entry name" value="NAT_SF"/>
    <property type="match status" value="1"/>
</dbReference>
<gene>
    <name evidence="4" type="primary">paiA</name>
    <name evidence="4" type="ORF">BIN_B_00209</name>
</gene>
<accession>A0A653EB97</accession>
<keyword evidence="1" id="KW-0808">Transferase</keyword>
<evidence type="ECO:0000256" key="2">
    <source>
        <dbReference type="ARBA" id="ARBA00023315"/>
    </source>
</evidence>
<keyword evidence="4" id="KW-0645">Protease</keyword>
<dbReference type="PANTHER" id="PTHR43877:SF1">
    <property type="entry name" value="ACETYLTRANSFERASE"/>
    <property type="match status" value="1"/>
</dbReference>
<dbReference type="InterPro" id="IPR016181">
    <property type="entry name" value="Acyl_CoA_acyltransferase"/>
</dbReference>
<dbReference type="SUPFAM" id="SSF55729">
    <property type="entry name" value="Acyl-CoA N-acyltransferases (Nat)"/>
    <property type="match status" value="1"/>
</dbReference>
<dbReference type="GO" id="GO:0006508">
    <property type="term" value="P:proteolysis"/>
    <property type="evidence" value="ECO:0007669"/>
    <property type="project" value="UniProtKB-KW"/>
</dbReference>
<feature type="domain" description="N-acetyltransferase" evidence="3">
    <location>
        <begin position="20"/>
        <end position="188"/>
    </location>
</feature>
<sequence length="190" mass="20843">MLCCWTARPANTSRNGISELTVYVATTDTVDIDELAAVAAGTFPLACPPGIADEHVSSFIDAHLSPTHFLAYLSDPQRAIIVARHDSRIAGYAMLIREAPELESRAAELSKLYVLADFHGQGVAAKLMDAALATAADWGLDYVWLGVNQKNQRAQRFYVKNGFTINGTRTFQLGTHLEDDYVMVRELSQP</sequence>
<dbReference type="InterPro" id="IPR000182">
    <property type="entry name" value="GNAT_dom"/>
</dbReference>
<protein>
    <submittedName>
        <fullName evidence="4">Protease synthase and sporulation negative regulatory protein PAI 1</fullName>
    </submittedName>
</protein>
<dbReference type="AlphaFoldDB" id="A0A653EB97"/>